<evidence type="ECO:0000313" key="7">
    <source>
        <dbReference type="EMBL" id="TFD85401.1"/>
    </source>
</evidence>
<dbReference type="PANTHER" id="PTHR43603">
    <property type="entry name" value="COBW DOMAIN-CONTAINING PROTEIN DDB_G0274527"/>
    <property type="match status" value="1"/>
</dbReference>
<proteinExistence type="inferred from homology"/>
<dbReference type="SMART" id="SM00833">
    <property type="entry name" value="CobW_C"/>
    <property type="match status" value="1"/>
</dbReference>
<evidence type="ECO:0000256" key="2">
    <source>
        <dbReference type="ARBA" id="ARBA00022801"/>
    </source>
</evidence>
<dbReference type="InterPro" id="IPR036627">
    <property type="entry name" value="CobW-likC_sf"/>
</dbReference>
<dbReference type="GO" id="GO:0000166">
    <property type="term" value="F:nucleotide binding"/>
    <property type="evidence" value="ECO:0007669"/>
    <property type="project" value="UniProtKB-KW"/>
</dbReference>
<comment type="caution">
    <text evidence="7">The sequence shown here is derived from an EMBL/GenBank/DDBJ whole genome shotgun (WGS) entry which is preliminary data.</text>
</comment>
<dbReference type="InterPro" id="IPR027417">
    <property type="entry name" value="P-loop_NTPase"/>
</dbReference>
<dbReference type="SUPFAM" id="SSF52540">
    <property type="entry name" value="P-loop containing nucleoside triphosphate hydrolases"/>
    <property type="match status" value="1"/>
</dbReference>
<keyword evidence="3" id="KW-0143">Chaperone</keyword>
<dbReference type="Gene3D" id="3.30.1220.10">
    <property type="entry name" value="CobW-like, C-terminal domain"/>
    <property type="match status" value="1"/>
</dbReference>
<dbReference type="Proteomes" id="UP000298468">
    <property type="component" value="Unassembled WGS sequence"/>
</dbReference>
<feature type="domain" description="CobW C-terminal" evidence="6">
    <location>
        <begin position="235"/>
        <end position="331"/>
    </location>
</feature>
<dbReference type="InterPro" id="IPR051927">
    <property type="entry name" value="Zn_Chap_cDPG_Synth"/>
</dbReference>
<keyword evidence="2" id="KW-0378">Hydrolase</keyword>
<sequence>MATTSLMRMNINYTNSMTPPPFLTVNLVSGLTGSGKSSIARASGRPSIGLTAADPESVSLAIAGHPTPREVMLEVHPSAIPLEVAISVIAAGGDPALRPDTGAIRLGNFVSVLDASSFWRDIRSDSLAPEPPVPCVTHGEHDRTVADALVQQIEWASVVVINKTDLATAADCADLRDFVRLLNPSSHVVFARHGRSAVSPWLPPREDMLTWLQQSPGWIRQLNGEGLLASSRTGLGCVVYRDPRPFHPGRLADFLSDSATESGEILRSRGLFRLASRPHVVGSWNSAGPTIEFEPTDMGSHDPESPWGQEIAFFGRDLDASRLTANLDACLLDDREFIGGPLEWRSLPDPFPAWDLNRDDD</sequence>
<comment type="similarity">
    <text evidence="4">Belongs to the SIMIBI class G3E GTPase family. ZNG1 subfamily.</text>
</comment>
<name>A0A4R9BIG4_9MICO</name>
<dbReference type="GO" id="GO:0016787">
    <property type="term" value="F:hydrolase activity"/>
    <property type="evidence" value="ECO:0007669"/>
    <property type="project" value="UniProtKB-KW"/>
</dbReference>
<dbReference type="AlphaFoldDB" id="A0A4R9BIG4"/>
<reference evidence="7 8" key="1">
    <citation type="submission" date="2019-03" db="EMBL/GenBank/DDBJ databases">
        <title>Genomics of glacier-inhabiting Cryobacterium strains.</title>
        <authorList>
            <person name="Liu Q."/>
            <person name="Xin Y.-H."/>
        </authorList>
    </citation>
    <scope>NUCLEOTIDE SEQUENCE [LARGE SCALE GENOMIC DNA]</scope>
    <source>
        <strain evidence="7 8">Sr59</strain>
    </source>
</reference>
<evidence type="ECO:0000256" key="3">
    <source>
        <dbReference type="ARBA" id="ARBA00023186"/>
    </source>
</evidence>
<dbReference type="OrthoDB" id="9808822at2"/>
<evidence type="ECO:0000313" key="8">
    <source>
        <dbReference type="Proteomes" id="UP000298468"/>
    </source>
</evidence>
<keyword evidence="1" id="KW-0547">Nucleotide-binding</keyword>
<dbReference type="Gene3D" id="3.40.50.300">
    <property type="entry name" value="P-loop containing nucleotide triphosphate hydrolases"/>
    <property type="match status" value="1"/>
</dbReference>
<dbReference type="Pfam" id="PF07683">
    <property type="entry name" value="CobW_C"/>
    <property type="match status" value="1"/>
</dbReference>
<organism evidence="7 8">
    <name type="scientific">Cryobacterium lactosi</name>
    <dbReference type="NCBI Taxonomy" id="1259202"/>
    <lineage>
        <taxon>Bacteria</taxon>
        <taxon>Bacillati</taxon>
        <taxon>Actinomycetota</taxon>
        <taxon>Actinomycetes</taxon>
        <taxon>Micrococcales</taxon>
        <taxon>Microbacteriaceae</taxon>
        <taxon>Cryobacterium</taxon>
    </lineage>
</organism>
<accession>A0A4R9BIG4</accession>
<dbReference type="PANTHER" id="PTHR43603:SF1">
    <property type="entry name" value="ZINC-REGULATED GTPASE METALLOPROTEIN ACTIVATOR 1"/>
    <property type="match status" value="1"/>
</dbReference>
<dbReference type="SUPFAM" id="SSF90002">
    <property type="entry name" value="Hypothetical protein YjiA, C-terminal domain"/>
    <property type="match status" value="1"/>
</dbReference>
<dbReference type="InterPro" id="IPR011629">
    <property type="entry name" value="CobW-like_C"/>
</dbReference>
<dbReference type="EMBL" id="SOHM01000036">
    <property type="protein sequence ID" value="TFD85401.1"/>
    <property type="molecule type" value="Genomic_DNA"/>
</dbReference>
<dbReference type="Pfam" id="PF02492">
    <property type="entry name" value="cobW"/>
    <property type="match status" value="1"/>
</dbReference>
<protein>
    <recommendedName>
        <fullName evidence="6">CobW C-terminal domain-containing protein</fullName>
    </recommendedName>
</protein>
<comment type="catalytic activity">
    <reaction evidence="5">
        <text>GTP + H2O = GDP + phosphate + H(+)</text>
        <dbReference type="Rhea" id="RHEA:19669"/>
        <dbReference type="ChEBI" id="CHEBI:15377"/>
        <dbReference type="ChEBI" id="CHEBI:15378"/>
        <dbReference type="ChEBI" id="CHEBI:37565"/>
        <dbReference type="ChEBI" id="CHEBI:43474"/>
        <dbReference type="ChEBI" id="CHEBI:58189"/>
    </reaction>
    <physiologicalReaction direction="left-to-right" evidence="5">
        <dbReference type="Rhea" id="RHEA:19670"/>
    </physiologicalReaction>
</comment>
<dbReference type="InterPro" id="IPR003495">
    <property type="entry name" value="CobW/HypB/UreG_nucleotide-bd"/>
</dbReference>
<evidence type="ECO:0000256" key="4">
    <source>
        <dbReference type="ARBA" id="ARBA00034320"/>
    </source>
</evidence>
<evidence type="ECO:0000256" key="1">
    <source>
        <dbReference type="ARBA" id="ARBA00022741"/>
    </source>
</evidence>
<evidence type="ECO:0000256" key="5">
    <source>
        <dbReference type="ARBA" id="ARBA00049117"/>
    </source>
</evidence>
<evidence type="ECO:0000259" key="6">
    <source>
        <dbReference type="SMART" id="SM00833"/>
    </source>
</evidence>
<keyword evidence="8" id="KW-1185">Reference proteome</keyword>
<gene>
    <name evidence="7" type="ORF">E3T61_17755</name>
</gene>